<dbReference type="PANTHER" id="PTHR10972:SF203">
    <property type="entry name" value="OXYSTEROL-BINDING PROTEIN HOMOLOG 3"/>
    <property type="match status" value="1"/>
</dbReference>
<evidence type="ECO:0000256" key="1">
    <source>
        <dbReference type="SAM" id="MobiDB-lite"/>
    </source>
</evidence>
<evidence type="ECO:0008006" key="4">
    <source>
        <dbReference type="Google" id="ProtNLM"/>
    </source>
</evidence>
<dbReference type="GO" id="GO:0032934">
    <property type="term" value="F:sterol binding"/>
    <property type="evidence" value="ECO:0007669"/>
    <property type="project" value="TreeGrafter"/>
</dbReference>
<evidence type="ECO:0000313" key="2">
    <source>
        <dbReference type="EMBL" id="CAJ0607420.1"/>
    </source>
</evidence>
<dbReference type="InterPro" id="IPR037239">
    <property type="entry name" value="OSBP_sf"/>
</dbReference>
<comment type="caution">
    <text evidence="2">The sequence shown here is derived from an EMBL/GenBank/DDBJ whole genome shotgun (WGS) entry which is preliminary data.</text>
</comment>
<name>A0AA36HAZ6_CYLNA</name>
<dbReference type="EMBL" id="CATQJL010000316">
    <property type="protein sequence ID" value="CAJ0607420.1"/>
    <property type="molecule type" value="Genomic_DNA"/>
</dbReference>
<dbReference type="Pfam" id="PF01237">
    <property type="entry name" value="Oxysterol_BP"/>
    <property type="match status" value="1"/>
</dbReference>
<dbReference type="InterPro" id="IPR000648">
    <property type="entry name" value="Oxysterol-bd"/>
</dbReference>
<protein>
    <recommendedName>
        <fullName evidence="4">Oxysterol-binding protein</fullName>
    </recommendedName>
</protein>
<sequence length="600" mass="67939">MERKMESEKSSKVESKVSVSTASDFNDWNTMDMCWKMIDDIEQMQGLSVQVLEKMAALAVEMRKVANELNAVITQFKQGKIIRKMSDNKPSPTTKTQISALSVSTAPTKGFSKIEEDEDIGTGLSSHDYDSDLLTADSKPSIQILHSLQATSNVEQRKDDVIKRSLKILELLPPKPVTDAKQQPSPTSTVEPAVSSVTGDSASAGPDLKTAKAPSDESSAKSGKLRKIRRAVLPSPQKPSERISFAALGRMILQRSGVPLSHYEPLTALQLLCEELRHSKLLSDACSKNTAEERMVYVAAFAFSTYSNTTGRYRKFFNPLLGETYEYEQDDFKYHAEQVSHHPAVSAGHASGNGWTWFQTFSAEVTWNTWAQSCEFCPERPVRLQLGGEEYSWNKITTHIENLLCTPEQRKLYHEGTIHVRCSNGVDARINVKKNKEVYGDVANADGEIFCRFMGNWDEKLIRELANGEREDLIIVSNWPIHAEYFGFSDFTMGLNQLDSEDEQLLPPTDSRFRPDVRHLEDGDLDKATAYKMELEKAQRTRGINEETHKPLWFEEKEDEFTKTKVFVTNGKYWEAKQTRFEKQRKEDAFIPIFNVTIIT</sequence>
<organism evidence="2 3">
    <name type="scientific">Cylicocyclus nassatus</name>
    <name type="common">Nematode worm</name>
    <dbReference type="NCBI Taxonomy" id="53992"/>
    <lineage>
        <taxon>Eukaryota</taxon>
        <taxon>Metazoa</taxon>
        <taxon>Ecdysozoa</taxon>
        <taxon>Nematoda</taxon>
        <taxon>Chromadorea</taxon>
        <taxon>Rhabditida</taxon>
        <taxon>Rhabditina</taxon>
        <taxon>Rhabditomorpha</taxon>
        <taxon>Strongyloidea</taxon>
        <taxon>Strongylidae</taxon>
        <taxon>Cylicocyclus</taxon>
    </lineage>
</organism>
<accession>A0AA36HAZ6</accession>
<keyword evidence="3" id="KW-1185">Reference proteome</keyword>
<reference evidence="2" key="1">
    <citation type="submission" date="2023-07" db="EMBL/GenBank/DDBJ databases">
        <authorList>
            <consortium name="CYATHOMIX"/>
        </authorList>
    </citation>
    <scope>NUCLEOTIDE SEQUENCE</scope>
    <source>
        <strain evidence="2">N/A</strain>
    </source>
</reference>
<dbReference type="SUPFAM" id="SSF144000">
    <property type="entry name" value="Oxysterol-binding protein-like"/>
    <property type="match status" value="1"/>
</dbReference>
<dbReference type="PANTHER" id="PTHR10972">
    <property type="entry name" value="OXYSTEROL-BINDING PROTEIN-RELATED"/>
    <property type="match status" value="1"/>
</dbReference>
<proteinExistence type="predicted"/>
<gene>
    <name evidence="2" type="ORF">CYNAS_LOCUS19403</name>
</gene>
<feature type="region of interest" description="Disordered" evidence="1">
    <location>
        <begin position="175"/>
        <end position="236"/>
    </location>
</feature>
<evidence type="ECO:0000313" key="3">
    <source>
        <dbReference type="Proteomes" id="UP001176961"/>
    </source>
</evidence>
<dbReference type="GO" id="GO:0005886">
    <property type="term" value="C:plasma membrane"/>
    <property type="evidence" value="ECO:0007669"/>
    <property type="project" value="TreeGrafter"/>
</dbReference>
<dbReference type="GO" id="GO:0005829">
    <property type="term" value="C:cytosol"/>
    <property type="evidence" value="ECO:0007669"/>
    <property type="project" value="TreeGrafter"/>
</dbReference>
<dbReference type="Gene3D" id="2.40.160.120">
    <property type="match status" value="1"/>
</dbReference>
<dbReference type="AlphaFoldDB" id="A0AA36HAZ6"/>
<feature type="compositionally biased region" description="Polar residues" evidence="1">
    <location>
        <begin position="180"/>
        <end position="201"/>
    </location>
</feature>
<dbReference type="GO" id="GO:0097038">
    <property type="term" value="C:perinuclear endoplasmic reticulum"/>
    <property type="evidence" value="ECO:0007669"/>
    <property type="project" value="TreeGrafter"/>
</dbReference>
<dbReference type="Proteomes" id="UP001176961">
    <property type="component" value="Unassembled WGS sequence"/>
</dbReference>